<proteinExistence type="predicted"/>
<organism evidence="3">
    <name type="scientific">Pseudomonas tritici</name>
    <dbReference type="NCBI Taxonomy" id="2745518"/>
    <lineage>
        <taxon>Bacteria</taxon>
        <taxon>Pseudomonadati</taxon>
        <taxon>Pseudomonadota</taxon>
        <taxon>Gammaproteobacteria</taxon>
        <taxon>Pseudomonadales</taxon>
        <taxon>Pseudomonadaceae</taxon>
        <taxon>Pseudomonas</taxon>
    </lineage>
</organism>
<keyword evidence="1" id="KW-0732">Signal</keyword>
<dbReference type="GO" id="GO:0019867">
    <property type="term" value="C:outer membrane"/>
    <property type="evidence" value="ECO:0007669"/>
    <property type="project" value="InterPro"/>
</dbReference>
<sequence>MKKTFRLTQIATSISLLFGSSVVIPGTALANSCTTFSPAGTCDLTEYQMTSPLIPLPTAWYFTSPTQDAAINATAKAQNIYFASGSSSRQANDIQQLLVDGANLGGYYINASKTGSAAITLANNAVVDWIEAGGALTNTRIIIDHSTLNGANAAVDYDKTNKATYSKNYARGNAIYLAPADSGNTDIDIINGSQITGRIYAGGAGTHDVTLENSAIQAGGILLYSTKNRNDVHVVNSEISTTGAVIATSNAIEITNLARTDSTNTIAIEDSQITGSVAVSSTGSNNILAVNNSAITKTNQTDGNAISLKNGATTQLTLNKAQIAGHAVLSGSDSTTATIDHSQIDGNVIANNAALIAFDITHSVLNGNIDGSTGSGIVALHLTDSSVSGDVNLNGTSVKESNVWLNRSDVQGHLYGSGQNSTLHLDGFSQFNGEQFSRFSDLNITGNLNLTGGFTDTNVGTGLSVKGETLMAPVKLTAGNVTFDKTKLIADTLSLSSGATLVMTDRSQLQTRSDQLFKRASSALLPEDYNETGERVSLKDSTLILTDKTYHLDYVKAVNQLISPTDGNSLVMLGTLLNADNVAGTASVTDASITQAVLANTQVTAGKNRLIIGAENATTADYIAVSNGFGAAQLQFEGEGKPSVEIGNGQALTLTGALGGALIHVAGSPATAVDVAVNNGTLNLGSTAVENVTAHLNGNVSVALEGALNVVAGDHTITSGSSTAGVISSGTVTIHHDATLHSDVEMRDAGQLVVNGSLQASNLTASQEAEITVGDAAAAGSLVVDRMVLQGARLFIDPSWVEGGTLADASRVASGGTDINGRMTVGQNALLVLGGTATASAEQHFAATGLKWGSDGITAALSIQAPQTLSATQGGLRVDGSLTRTATSRDATFNTAEFANHSLLMVNSQDMTQGKAALSAENGILNVADSAALYVANAKANQTYVVAKGFTDVRIEGNGWQKNNLLLNKLLNATTQENHGEVTVSTRARAAQDVLPGIVTPHALDRLIATGENSTTATHAGQRFLSVAIDSPEASVEQVVKTVNSAAQMAFAGGVQSSTLAAGSSAVDAIFDRNSVSNAARQGVEPDASVWVQTLYGNQRSRDLSAGSMQYGHDTDFYGLMLGADKAYETAQGVMRSGAAFHAGNGNVDSRGDFNATHNDFSFWGVSLYQNWRQNSLNVTGEISLTQSSNDLYQKQPGWVNMGDTLKANVDSRLFSAGLRGEYLIETNAVDIIPHAGVRYNQLTTQSFETKNKQGENVFHTDKGTQNIWQFPVGVKMNKTFALDSGWNMTPQADIAVIAVAGDKSATNTLHTVGIQSRDVISADIMDDTSFNGQAGMKFQKSNMTFGVGYSINASRHDTGQTVSASYKLAF</sequence>
<reference evidence="3" key="1">
    <citation type="journal article" date="2020" name="Microorganisms">
        <title>Reliable Identification of Environmental Pseudomonas Isolates Using the rpoD Gene.</title>
        <authorList>
            <consortium name="The Broad Institute Genome Sequencing Platform"/>
            <person name="Girard L."/>
            <person name="Lood C."/>
            <person name="Rokni-Zadeh H."/>
            <person name="van Noort V."/>
            <person name="Lavigne R."/>
            <person name="De Mot R."/>
        </authorList>
    </citation>
    <scope>NUCLEOTIDE SEQUENCE [LARGE SCALE GENOMIC DNA]</scope>
    <source>
        <strain evidence="3">SWRI145</strain>
    </source>
</reference>
<dbReference type="PROSITE" id="PS51208">
    <property type="entry name" value="AUTOTRANSPORTER"/>
    <property type="match status" value="1"/>
</dbReference>
<dbReference type="Gene3D" id="2.40.128.130">
    <property type="entry name" value="Autotransporter beta-domain"/>
    <property type="match status" value="1"/>
</dbReference>
<accession>A0A8H9YQA5</accession>
<dbReference type="InterPro" id="IPR006315">
    <property type="entry name" value="OM_autotransptr_brl_dom"/>
</dbReference>
<dbReference type="SMART" id="SM00869">
    <property type="entry name" value="Autotransporter"/>
    <property type="match status" value="1"/>
</dbReference>
<dbReference type="InterPro" id="IPR036709">
    <property type="entry name" value="Autotransporte_beta_dom_sf"/>
</dbReference>
<protein>
    <submittedName>
        <fullName evidence="3">Autotransporter outer membrane beta-barrel domain-containing protein</fullName>
    </submittedName>
</protein>
<gene>
    <name evidence="3" type="ORF">HU722_08770</name>
</gene>
<feature type="domain" description="Autotransporter" evidence="2">
    <location>
        <begin position="1083"/>
        <end position="1371"/>
    </location>
</feature>
<comment type="caution">
    <text evidence="3">The sequence shown here is derived from an EMBL/GenBank/DDBJ whole genome shotgun (WGS) entry which is preliminary data.</text>
</comment>
<evidence type="ECO:0000256" key="1">
    <source>
        <dbReference type="SAM" id="SignalP"/>
    </source>
</evidence>
<feature type="chain" id="PRO_5034987410" evidence="1">
    <location>
        <begin position="31"/>
        <end position="1371"/>
    </location>
</feature>
<name>A0A8H9YQA5_9PSED</name>
<dbReference type="SUPFAM" id="SSF103515">
    <property type="entry name" value="Autotransporter"/>
    <property type="match status" value="1"/>
</dbReference>
<evidence type="ECO:0000259" key="2">
    <source>
        <dbReference type="PROSITE" id="PS51208"/>
    </source>
</evidence>
<feature type="signal peptide" evidence="1">
    <location>
        <begin position="1"/>
        <end position="30"/>
    </location>
</feature>
<dbReference type="EMBL" id="JABWQF010000004">
    <property type="protein sequence ID" value="MBC3291613.1"/>
    <property type="molecule type" value="Genomic_DNA"/>
</dbReference>
<dbReference type="InterPro" id="IPR005546">
    <property type="entry name" value="Autotransporte_beta"/>
</dbReference>
<dbReference type="NCBIfam" id="TIGR01414">
    <property type="entry name" value="autotrans_barl"/>
    <property type="match status" value="1"/>
</dbReference>
<evidence type="ECO:0000313" key="3">
    <source>
        <dbReference type="EMBL" id="MBC3291613.1"/>
    </source>
</evidence>